<dbReference type="Proteomes" id="UP000178270">
    <property type="component" value="Unassembled WGS sequence"/>
</dbReference>
<dbReference type="EC" id="5.2.1.8" evidence="3"/>
<evidence type="ECO:0000256" key="2">
    <source>
        <dbReference type="ARBA" id="ARBA00023235"/>
    </source>
</evidence>
<gene>
    <name evidence="5" type="ORF">A3K42_00015</name>
</gene>
<dbReference type="InterPro" id="IPR044666">
    <property type="entry name" value="Cyclophilin_A-like"/>
</dbReference>
<evidence type="ECO:0000256" key="1">
    <source>
        <dbReference type="ARBA" id="ARBA00023110"/>
    </source>
</evidence>
<comment type="caution">
    <text evidence="5">The sequence shown here is derived from an EMBL/GenBank/DDBJ whole genome shotgun (WGS) entry which is preliminary data.</text>
</comment>
<dbReference type="InterPro" id="IPR002130">
    <property type="entry name" value="Cyclophilin-type_PPIase_dom"/>
</dbReference>
<dbReference type="GO" id="GO:0003755">
    <property type="term" value="F:peptidyl-prolyl cis-trans isomerase activity"/>
    <property type="evidence" value="ECO:0007669"/>
    <property type="project" value="UniProtKB-UniRule"/>
</dbReference>
<proteinExistence type="inferred from homology"/>
<dbReference type="PROSITE" id="PS50072">
    <property type="entry name" value="CSA_PPIASE_2"/>
    <property type="match status" value="1"/>
</dbReference>
<sequence>MQIDKTKKYTATLNTSEGKIVLELTADKTPITVNNFVALSKKSFYNGTAFHRVIKDFMVQGGDPLGNGLGGPGYIFDDEPITGEYTAGTIAMANAGPNTNGSQFFIMHKDYALPKQYVIFGKVIEGMDVVDKIASAPVTKTSIMDREENSVPLNPVRIQSIDILEK</sequence>
<keyword evidence="1 3" id="KW-0697">Rotamase</keyword>
<name>A0A1F4U3P6_UNCKA</name>
<organism evidence="5 6">
    <name type="scientific">candidate division WWE3 bacterium RBG_13_37_7</name>
    <dbReference type="NCBI Taxonomy" id="1802609"/>
    <lineage>
        <taxon>Bacteria</taxon>
        <taxon>Katanobacteria</taxon>
    </lineage>
</organism>
<dbReference type="InterPro" id="IPR029000">
    <property type="entry name" value="Cyclophilin-like_dom_sf"/>
</dbReference>
<dbReference type="PRINTS" id="PR00153">
    <property type="entry name" value="CSAPPISMRASE"/>
</dbReference>
<dbReference type="AlphaFoldDB" id="A0A1F4U3P6"/>
<comment type="similarity">
    <text evidence="3">Belongs to the cyclophilin-type PPIase family.</text>
</comment>
<evidence type="ECO:0000313" key="6">
    <source>
        <dbReference type="Proteomes" id="UP000178270"/>
    </source>
</evidence>
<dbReference type="PANTHER" id="PTHR45625:SF4">
    <property type="entry name" value="PEPTIDYLPROLYL ISOMERASE DOMAIN AND WD REPEAT-CONTAINING PROTEIN 1"/>
    <property type="match status" value="1"/>
</dbReference>
<dbReference type="SUPFAM" id="SSF50891">
    <property type="entry name" value="Cyclophilin-like"/>
    <property type="match status" value="1"/>
</dbReference>
<accession>A0A1F4U3P6</accession>
<dbReference type="PROSITE" id="PS00170">
    <property type="entry name" value="CSA_PPIASE_1"/>
    <property type="match status" value="1"/>
</dbReference>
<keyword evidence="2 3" id="KW-0413">Isomerase</keyword>
<protein>
    <recommendedName>
        <fullName evidence="3">Peptidyl-prolyl cis-trans isomerase</fullName>
        <shortName evidence="3">PPIase</shortName>
        <ecNumber evidence="3">5.2.1.8</ecNumber>
    </recommendedName>
</protein>
<evidence type="ECO:0000259" key="4">
    <source>
        <dbReference type="PROSITE" id="PS50072"/>
    </source>
</evidence>
<comment type="catalytic activity">
    <reaction evidence="3">
        <text>[protein]-peptidylproline (omega=180) = [protein]-peptidylproline (omega=0)</text>
        <dbReference type="Rhea" id="RHEA:16237"/>
        <dbReference type="Rhea" id="RHEA-COMP:10747"/>
        <dbReference type="Rhea" id="RHEA-COMP:10748"/>
        <dbReference type="ChEBI" id="CHEBI:83833"/>
        <dbReference type="ChEBI" id="CHEBI:83834"/>
        <dbReference type="EC" id="5.2.1.8"/>
    </reaction>
</comment>
<evidence type="ECO:0000256" key="3">
    <source>
        <dbReference type="RuleBase" id="RU363019"/>
    </source>
</evidence>
<dbReference type="CDD" id="cd00317">
    <property type="entry name" value="cyclophilin"/>
    <property type="match status" value="1"/>
</dbReference>
<comment type="function">
    <text evidence="3">PPIases accelerate the folding of proteins. It catalyzes the cis-trans isomerization of proline imidic peptide bonds in oligopeptides.</text>
</comment>
<feature type="domain" description="PPIase cyclophilin-type" evidence="4">
    <location>
        <begin position="18"/>
        <end position="163"/>
    </location>
</feature>
<evidence type="ECO:0000313" key="5">
    <source>
        <dbReference type="EMBL" id="OGC38913.1"/>
    </source>
</evidence>
<reference evidence="5 6" key="1">
    <citation type="journal article" date="2016" name="Nat. Commun.">
        <title>Thousands of microbial genomes shed light on interconnected biogeochemical processes in an aquifer system.</title>
        <authorList>
            <person name="Anantharaman K."/>
            <person name="Brown C.T."/>
            <person name="Hug L.A."/>
            <person name="Sharon I."/>
            <person name="Castelle C.J."/>
            <person name="Probst A.J."/>
            <person name="Thomas B.C."/>
            <person name="Singh A."/>
            <person name="Wilkins M.J."/>
            <person name="Karaoz U."/>
            <person name="Brodie E.L."/>
            <person name="Williams K.H."/>
            <person name="Hubbard S.S."/>
            <person name="Banfield J.F."/>
        </authorList>
    </citation>
    <scope>NUCLEOTIDE SEQUENCE [LARGE SCALE GENOMIC DNA]</scope>
</reference>
<dbReference type="EMBL" id="MEUS01000009">
    <property type="protein sequence ID" value="OGC38913.1"/>
    <property type="molecule type" value="Genomic_DNA"/>
</dbReference>
<dbReference type="PANTHER" id="PTHR45625">
    <property type="entry name" value="PEPTIDYL-PROLYL CIS-TRANS ISOMERASE-RELATED"/>
    <property type="match status" value="1"/>
</dbReference>
<dbReference type="Gene3D" id="2.40.100.10">
    <property type="entry name" value="Cyclophilin-like"/>
    <property type="match status" value="1"/>
</dbReference>
<dbReference type="Pfam" id="PF00160">
    <property type="entry name" value="Pro_isomerase"/>
    <property type="match status" value="1"/>
</dbReference>
<dbReference type="InterPro" id="IPR020892">
    <property type="entry name" value="Cyclophilin-type_PPIase_CS"/>
</dbReference>
<dbReference type="GO" id="GO:0006457">
    <property type="term" value="P:protein folding"/>
    <property type="evidence" value="ECO:0007669"/>
    <property type="project" value="InterPro"/>
</dbReference>